<feature type="region of interest" description="Disordered" evidence="5">
    <location>
        <begin position="146"/>
        <end position="172"/>
    </location>
</feature>
<organism evidence="8 9">
    <name type="scientific">Aureobasidium namibiae CBS 147.97</name>
    <dbReference type="NCBI Taxonomy" id="1043004"/>
    <lineage>
        <taxon>Eukaryota</taxon>
        <taxon>Fungi</taxon>
        <taxon>Dikarya</taxon>
        <taxon>Ascomycota</taxon>
        <taxon>Pezizomycotina</taxon>
        <taxon>Dothideomycetes</taxon>
        <taxon>Dothideomycetidae</taxon>
        <taxon>Dothideales</taxon>
        <taxon>Saccotheciaceae</taxon>
        <taxon>Aureobasidium</taxon>
    </lineage>
</organism>
<dbReference type="GO" id="GO:0071944">
    <property type="term" value="C:cell periphery"/>
    <property type="evidence" value="ECO:0007669"/>
    <property type="project" value="UniProtKB-ARBA"/>
</dbReference>
<evidence type="ECO:0000256" key="4">
    <source>
        <dbReference type="ARBA" id="ARBA00023136"/>
    </source>
</evidence>
<feature type="compositionally biased region" description="Polar residues" evidence="5">
    <location>
        <begin position="280"/>
        <end position="296"/>
    </location>
</feature>
<feature type="compositionally biased region" description="Polar residues" evidence="5">
    <location>
        <begin position="350"/>
        <end position="364"/>
    </location>
</feature>
<feature type="compositionally biased region" description="Low complexity" evidence="5">
    <location>
        <begin position="388"/>
        <end position="401"/>
    </location>
</feature>
<evidence type="ECO:0000313" key="9">
    <source>
        <dbReference type="Proteomes" id="UP000027730"/>
    </source>
</evidence>
<comment type="subcellular location">
    <subcellularLocation>
        <location evidence="1">Membrane</location>
        <topology evidence="1">Single-pass membrane protein</topology>
    </subcellularLocation>
</comment>
<reference evidence="8 9" key="1">
    <citation type="journal article" date="2014" name="BMC Genomics">
        <title>Genome sequencing of four Aureobasidium pullulans varieties: biotechnological potential, stress tolerance, and description of new species.</title>
        <authorList>
            <person name="Gostin Ar C."/>
            <person name="Ohm R.A."/>
            <person name="Kogej T."/>
            <person name="Sonjak S."/>
            <person name="Turk M."/>
            <person name="Zajc J."/>
            <person name="Zalar P."/>
            <person name="Grube M."/>
            <person name="Sun H."/>
            <person name="Han J."/>
            <person name="Sharma A."/>
            <person name="Chiniquy J."/>
            <person name="Ngan C.Y."/>
            <person name="Lipzen A."/>
            <person name="Barry K."/>
            <person name="Grigoriev I.V."/>
            <person name="Gunde-Cimerman N."/>
        </authorList>
    </citation>
    <scope>NUCLEOTIDE SEQUENCE [LARGE SCALE GENOMIC DNA]</scope>
    <source>
        <strain evidence="8 9">CBS 147.97</strain>
    </source>
</reference>
<feature type="transmembrane region" description="Helical" evidence="6">
    <location>
        <begin position="223"/>
        <end position="244"/>
    </location>
</feature>
<dbReference type="GeneID" id="25410227"/>
<keyword evidence="2 6" id="KW-0812">Transmembrane</keyword>
<keyword evidence="4 6" id="KW-0472">Membrane</keyword>
<sequence>MVLTHIIFLWLSIATNIFGQMTAAPSCPVQADPWHAQVGLLLQKRDTSYCVPNSKIFCYQPAACVSVSDGYVGCCTAIGTTCEPRTRCIDYTLGITTSCDYVTGGCVYCSNPSRPFCIKAYRDNNYIFSCGTEQLTTTYADTETADSISGSATPSASPTIDSQPTETSASDNLPAFSSPSTLLSVSSASSLSSSTTSPSSSTTMNTTTPTSAQSGSVGSSRKLIIGVILGAAAGSILLLVLLFVGWKFWKRRRSGAGGVSYEKSSKAGYSLGSGEDSMAEHNSSQRGMTSELSNVQGPAELEEQSHRSADGNFESTSAHNAANRHPYSPEDIRGAAEAPSDAPVHFSPSIAMTSPTPSNSSLWMTTPGMGTPRAPSRYVAYTPSSAYSASGQPPSSLPQPGYRDINTAFGSSLAELEAHEVGRSQ</sequence>
<dbReference type="Proteomes" id="UP000027730">
    <property type="component" value="Unassembled WGS sequence"/>
</dbReference>
<feature type="signal peptide" evidence="7">
    <location>
        <begin position="1"/>
        <end position="19"/>
    </location>
</feature>
<evidence type="ECO:0008006" key="10">
    <source>
        <dbReference type="Google" id="ProtNLM"/>
    </source>
</evidence>
<evidence type="ECO:0000256" key="7">
    <source>
        <dbReference type="SAM" id="SignalP"/>
    </source>
</evidence>
<dbReference type="STRING" id="1043004.A0A074WVB5"/>
<keyword evidence="3 6" id="KW-1133">Transmembrane helix</keyword>
<evidence type="ECO:0000256" key="6">
    <source>
        <dbReference type="SAM" id="Phobius"/>
    </source>
</evidence>
<feature type="chain" id="PRO_5001702808" description="Mid2 domain-containing protein" evidence="7">
    <location>
        <begin position="20"/>
        <end position="425"/>
    </location>
</feature>
<evidence type="ECO:0000256" key="3">
    <source>
        <dbReference type="ARBA" id="ARBA00022989"/>
    </source>
</evidence>
<evidence type="ECO:0000256" key="5">
    <source>
        <dbReference type="SAM" id="MobiDB-lite"/>
    </source>
</evidence>
<dbReference type="AlphaFoldDB" id="A0A074WVB5"/>
<dbReference type="PANTHER" id="PTHR15549:SF30">
    <property type="entry name" value="MID2 DOMAIN-CONTAINING PROTEIN"/>
    <property type="match status" value="1"/>
</dbReference>
<dbReference type="RefSeq" id="XP_013427925.1">
    <property type="nucleotide sequence ID" value="XM_013572471.1"/>
</dbReference>
<gene>
    <name evidence="8" type="ORF">M436DRAFT_44831</name>
</gene>
<name>A0A074WVB5_9PEZI</name>
<feature type="region of interest" description="Disordered" evidence="5">
    <location>
        <begin position="258"/>
        <end position="406"/>
    </location>
</feature>
<feature type="compositionally biased region" description="Polar residues" evidence="5">
    <location>
        <begin position="146"/>
        <end position="171"/>
    </location>
</feature>
<dbReference type="InterPro" id="IPR051694">
    <property type="entry name" value="Immunoregulatory_rcpt-like"/>
</dbReference>
<evidence type="ECO:0000256" key="1">
    <source>
        <dbReference type="ARBA" id="ARBA00004167"/>
    </source>
</evidence>
<dbReference type="PANTHER" id="PTHR15549">
    <property type="entry name" value="PAIRED IMMUNOGLOBULIN-LIKE TYPE 2 RECEPTOR"/>
    <property type="match status" value="1"/>
</dbReference>
<dbReference type="HOGENOM" id="CLU_645542_0_0_1"/>
<dbReference type="OrthoDB" id="5430065at2759"/>
<accession>A0A074WVB5</accession>
<feature type="region of interest" description="Disordered" evidence="5">
    <location>
        <begin position="191"/>
        <end position="217"/>
    </location>
</feature>
<dbReference type="EMBL" id="KL584708">
    <property type="protein sequence ID" value="KEQ73667.1"/>
    <property type="molecule type" value="Genomic_DNA"/>
</dbReference>
<feature type="compositionally biased region" description="Low complexity" evidence="5">
    <location>
        <begin position="191"/>
        <end position="211"/>
    </location>
</feature>
<protein>
    <recommendedName>
        <fullName evidence="10">Mid2 domain-containing protein</fullName>
    </recommendedName>
</protein>
<proteinExistence type="predicted"/>
<keyword evidence="7" id="KW-0732">Signal</keyword>
<evidence type="ECO:0000256" key="2">
    <source>
        <dbReference type="ARBA" id="ARBA00022692"/>
    </source>
</evidence>
<keyword evidence="9" id="KW-1185">Reference proteome</keyword>
<evidence type="ECO:0000313" key="8">
    <source>
        <dbReference type="EMBL" id="KEQ73667.1"/>
    </source>
</evidence>
<dbReference type="GO" id="GO:0016020">
    <property type="term" value="C:membrane"/>
    <property type="evidence" value="ECO:0007669"/>
    <property type="project" value="UniProtKB-SubCell"/>
</dbReference>